<keyword evidence="3" id="KW-1185">Reference proteome</keyword>
<dbReference type="GO" id="GO:0005544">
    <property type="term" value="F:calcium-dependent phospholipid binding"/>
    <property type="evidence" value="ECO:0007669"/>
    <property type="project" value="InterPro"/>
</dbReference>
<dbReference type="Pfam" id="PF00168">
    <property type="entry name" value="C2"/>
    <property type="match status" value="2"/>
</dbReference>
<dbReference type="SUPFAM" id="SSF49562">
    <property type="entry name" value="C2 domain (Calcium/lipid-binding domain, CaLB)"/>
    <property type="match status" value="1"/>
</dbReference>
<dbReference type="GO" id="GO:0071277">
    <property type="term" value="P:cellular response to calcium ion"/>
    <property type="evidence" value="ECO:0007669"/>
    <property type="project" value="TreeGrafter"/>
</dbReference>
<evidence type="ECO:0000313" key="2">
    <source>
        <dbReference type="EMBL" id="CDW84094.1"/>
    </source>
</evidence>
<organism evidence="2 3">
    <name type="scientific">Stylonychia lemnae</name>
    <name type="common">Ciliate</name>
    <dbReference type="NCBI Taxonomy" id="5949"/>
    <lineage>
        <taxon>Eukaryota</taxon>
        <taxon>Sar</taxon>
        <taxon>Alveolata</taxon>
        <taxon>Ciliophora</taxon>
        <taxon>Intramacronucleata</taxon>
        <taxon>Spirotrichea</taxon>
        <taxon>Stichotrichia</taxon>
        <taxon>Sporadotrichida</taxon>
        <taxon>Oxytrichidae</taxon>
        <taxon>Stylonychinae</taxon>
        <taxon>Stylonychia</taxon>
    </lineage>
</organism>
<accession>A0A078APL6</accession>
<dbReference type="PROSITE" id="PS50004">
    <property type="entry name" value="C2"/>
    <property type="match status" value="1"/>
</dbReference>
<name>A0A078APL6_STYLE</name>
<dbReference type="Pfam" id="PF07002">
    <property type="entry name" value="Copine"/>
    <property type="match status" value="1"/>
</dbReference>
<evidence type="ECO:0000259" key="1">
    <source>
        <dbReference type="PROSITE" id="PS50004"/>
    </source>
</evidence>
<proteinExistence type="predicted"/>
<protein>
    <submittedName>
        <fullName evidence="2">Copine family protein</fullName>
    </submittedName>
</protein>
<dbReference type="OrthoDB" id="5855668at2759"/>
<feature type="domain" description="C2" evidence="1">
    <location>
        <begin position="2"/>
        <end position="127"/>
    </location>
</feature>
<dbReference type="PANTHER" id="PTHR10857">
    <property type="entry name" value="COPINE"/>
    <property type="match status" value="1"/>
</dbReference>
<dbReference type="InterPro" id="IPR035892">
    <property type="entry name" value="C2_domain_sf"/>
</dbReference>
<dbReference type="Proteomes" id="UP000039865">
    <property type="component" value="Unassembled WGS sequence"/>
</dbReference>
<dbReference type="InterPro" id="IPR045052">
    <property type="entry name" value="Copine"/>
</dbReference>
<dbReference type="Gene3D" id="2.60.40.150">
    <property type="entry name" value="C2 domain"/>
    <property type="match status" value="1"/>
</dbReference>
<dbReference type="InParanoid" id="A0A078APL6"/>
<reference evidence="2 3" key="1">
    <citation type="submission" date="2014-06" db="EMBL/GenBank/DDBJ databases">
        <authorList>
            <person name="Swart Estienne"/>
        </authorList>
    </citation>
    <scope>NUCLEOTIDE SEQUENCE [LARGE SCALE GENOMIC DNA]</scope>
    <source>
        <strain evidence="2 3">130c</strain>
    </source>
</reference>
<evidence type="ECO:0000313" key="3">
    <source>
        <dbReference type="Proteomes" id="UP000039865"/>
    </source>
</evidence>
<dbReference type="PANTHER" id="PTHR10857:SF106">
    <property type="entry name" value="C2 DOMAIN-CONTAINING PROTEIN"/>
    <property type="match status" value="1"/>
</dbReference>
<gene>
    <name evidence="2" type="primary">Contig7326.g7825</name>
    <name evidence="2" type="ORF">STYLEM_13151</name>
</gene>
<dbReference type="GO" id="GO:0005886">
    <property type="term" value="C:plasma membrane"/>
    <property type="evidence" value="ECO:0007669"/>
    <property type="project" value="TreeGrafter"/>
</dbReference>
<dbReference type="OMA" id="SIKDANW"/>
<dbReference type="AlphaFoldDB" id="A0A078APL6"/>
<dbReference type="InterPro" id="IPR010734">
    <property type="entry name" value="Copine_C"/>
</dbReference>
<sequence>MQNYELRQRSGEILDETIITYKVQLFIQCRNLRDEDNETMCNPQCCLSWKPDNIEQVWQLLDKTDAKINESNPQFEKPFQLDFQFDKIQPLKFTIQDKLGEYKYENLCSFETTLGAILGSKNQILTKDLKIEGVKNSRSCISIRAESIKDANWDLTLKLAGKNLPHNTSCIVFPNNQVFLEIYKGSKIDSKQKTKVYHSDIALGTNSPVYQPFKLSGKQLCDSDRTMPIHFIFKNRVGLDDKLVGSCCLTLQEIIQRKEFQLKNTQTNALAGELHIHQFILVDQPSFVEYLRGGWQITFQLGIDFTDSNGDAKDYDSLHSIKEFNQYEQIMTQIGKILEAFDQEKLFPVFGFGAAPLFQGTREEVDIFPLNGNTVNPEIFGIEGILEYYRQNLNGIKQGEHTKIANLLNTMIDLAKVKVQQQIYHVLLILIDSNIEDIQIVKDLIVLTSSLPISLVFIGVGYDSFKAMKQLDSKEAIIKDYKGSYPARENSIFIKSQKFLGQAPGLFAERALREIPNHFLNYMMYKGIKPSVFGS</sequence>
<dbReference type="EMBL" id="CCKQ01012474">
    <property type="protein sequence ID" value="CDW84094.1"/>
    <property type="molecule type" value="Genomic_DNA"/>
</dbReference>
<dbReference type="InterPro" id="IPR000008">
    <property type="entry name" value="C2_dom"/>
</dbReference>